<dbReference type="HOGENOM" id="CLU_2089317_0_0_1"/>
<reference evidence="1" key="2">
    <citation type="submission" date="2011-02" db="EMBL/GenBank/DDBJ databases">
        <authorList>
            <person name="MacLean D."/>
        </authorList>
    </citation>
    <scope>NUCLEOTIDE SEQUENCE</scope>
</reference>
<organism evidence="1">
    <name type="scientific">Albugo laibachii Nc14</name>
    <dbReference type="NCBI Taxonomy" id="890382"/>
    <lineage>
        <taxon>Eukaryota</taxon>
        <taxon>Sar</taxon>
        <taxon>Stramenopiles</taxon>
        <taxon>Oomycota</taxon>
        <taxon>Peronosporomycetes</taxon>
        <taxon>Albuginales</taxon>
        <taxon>Albuginaceae</taxon>
        <taxon>Albugo</taxon>
    </lineage>
</organism>
<protein>
    <submittedName>
        <fullName evidence="1">Uncharacterized protein AlNc14C1060G12746</fullName>
    </submittedName>
</protein>
<dbReference type="AlphaFoldDB" id="F0X2G9"/>
<proteinExistence type="predicted"/>
<accession>F0X2G9</accession>
<dbReference type="EMBL" id="FR824857">
    <property type="protein sequence ID" value="CCA28066.1"/>
    <property type="molecule type" value="Genomic_DNA"/>
</dbReference>
<sequence>MPTAKDMKQPIERFRGKEEYRGLRDKFKDWWLQFLDELGAAQHLNGGEWPEEFKMRTFNRYLNGIARRHFDKMKEIWVSEIPTLEHLMNRMLEVYDRQITVEQATRLMRTRKQDDRS</sequence>
<name>F0X2G9_9STRA</name>
<gene>
    <name evidence="1" type="primary">AlNc14C1060G12746</name>
    <name evidence="1" type="ORF">ALNC14_142100</name>
</gene>
<reference evidence="1" key="1">
    <citation type="journal article" date="2011" name="PLoS Biol.">
        <title>Gene gain and loss during evolution of obligate parasitism in the white rust pathogen of Arabidopsis thaliana.</title>
        <authorList>
            <person name="Kemen E."/>
            <person name="Gardiner A."/>
            <person name="Schultz-Larsen T."/>
            <person name="Kemen A.C."/>
            <person name="Balmuth A.L."/>
            <person name="Robert-Seilaniantz A."/>
            <person name="Bailey K."/>
            <person name="Holub E."/>
            <person name="Studholme D.J."/>
            <person name="Maclean D."/>
            <person name="Jones J.D."/>
        </authorList>
    </citation>
    <scope>NUCLEOTIDE SEQUENCE</scope>
</reference>
<evidence type="ECO:0000313" key="1">
    <source>
        <dbReference type="EMBL" id="CCA28066.1"/>
    </source>
</evidence>